<dbReference type="AlphaFoldDB" id="A0A834VL94"/>
<evidence type="ECO:0000313" key="3">
    <source>
        <dbReference type="EMBL" id="KAF7568536.1"/>
    </source>
</evidence>
<evidence type="ECO:0000313" key="4">
    <source>
        <dbReference type="Proteomes" id="UP000245464"/>
    </source>
</evidence>
<gene>
    <name evidence="3" type="ORF">PtrM4_131490</name>
</gene>
<organism evidence="3 4">
    <name type="scientific">Pyrenophora tritici-repentis</name>
    <dbReference type="NCBI Taxonomy" id="45151"/>
    <lineage>
        <taxon>Eukaryota</taxon>
        <taxon>Fungi</taxon>
        <taxon>Dikarya</taxon>
        <taxon>Ascomycota</taxon>
        <taxon>Pezizomycotina</taxon>
        <taxon>Dothideomycetes</taxon>
        <taxon>Pleosporomycetidae</taxon>
        <taxon>Pleosporales</taxon>
        <taxon>Pleosporineae</taxon>
        <taxon>Pleosporaceae</taxon>
        <taxon>Pyrenophora</taxon>
    </lineage>
</organism>
<dbReference type="GeneID" id="90957506"/>
<evidence type="ECO:0000256" key="2">
    <source>
        <dbReference type="SAM" id="SignalP"/>
    </source>
</evidence>
<evidence type="ECO:0000256" key="1">
    <source>
        <dbReference type="SAM" id="Phobius"/>
    </source>
</evidence>
<dbReference type="EMBL" id="NQIK02000007">
    <property type="protein sequence ID" value="KAF7568536.1"/>
    <property type="molecule type" value="Genomic_DNA"/>
</dbReference>
<keyword evidence="1" id="KW-0472">Membrane</keyword>
<feature type="transmembrane region" description="Helical" evidence="1">
    <location>
        <begin position="30"/>
        <end position="49"/>
    </location>
</feature>
<feature type="signal peptide" evidence="2">
    <location>
        <begin position="1"/>
        <end position="19"/>
    </location>
</feature>
<accession>A0A834VL94</accession>
<keyword evidence="1" id="KW-1133">Transmembrane helix</keyword>
<keyword evidence="2" id="KW-0732">Signal</keyword>
<dbReference type="KEGG" id="ptrr:90957506"/>
<protein>
    <submittedName>
        <fullName evidence="3">Uncharacterized protein</fullName>
    </submittedName>
</protein>
<keyword evidence="1" id="KW-0812">Transmembrane</keyword>
<dbReference type="Proteomes" id="UP000245464">
    <property type="component" value="Chromosome 7"/>
</dbReference>
<dbReference type="RefSeq" id="XP_065961027.1">
    <property type="nucleotide sequence ID" value="XM_066109035.1"/>
</dbReference>
<proteinExistence type="predicted"/>
<sequence>MVAATLVVTPAMLLVPAAAAAVMEPSIPMTATNMLAVMMAAVALTMGPITRAIPIPPSGDS</sequence>
<feature type="chain" id="PRO_5032899337" evidence="2">
    <location>
        <begin position="20"/>
        <end position="61"/>
    </location>
</feature>
<comment type="caution">
    <text evidence="3">The sequence shown here is derived from an EMBL/GenBank/DDBJ whole genome shotgun (WGS) entry which is preliminary data.</text>
</comment>
<reference evidence="3 4" key="1">
    <citation type="journal article" date="2018" name="BMC Genomics">
        <title>Comparative genomics of the wheat fungal pathogen Pyrenophora tritici-repentis reveals chromosomal variations and genome plasticity.</title>
        <authorList>
            <person name="Moolhuijzen P."/>
            <person name="See P.T."/>
            <person name="Hane J.K."/>
            <person name="Shi G."/>
            <person name="Liu Z."/>
            <person name="Oliver R.P."/>
            <person name="Moffat C.S."/>
        </authorList>
    </citation>
    <scope>NUCLEOTIDE SEQUENCE [LARGE SCALE GENOMIC DNA]</scope>
    <source>
        <strain evidence="3">M4</strain>
    </source>
</reference>
<name>A0A834VL94_9PLEO</name>